<proteinExistence type="inferred from homology"/>
<dbReference type="Proteomes" id="UP000662873">
    <property type="component" value="Chromosome"/>
</dbReference>
<evidence type="ECO:0000256" key="3">
    <source>
        <dbReference type="ARBA" id="ARBA00022475"/>
    </source>
</evidence>
<comment type="subcellular location">
    <subcellularLocation>
        <location evidence="1">Cell membrane</location>
        <topology evidence="1">Multi-pass membrane protein</topology>
    </subcellularLocation>
</comment>
<dbReference type="InterPro" id="IPR049177">
    <property type="entry name" value="MgtC_SapB_SrpB_YhiD_N"/>
</dbReference>
<feature type="transmembrane region" description="Helical" evidence="7">
    <location>
        <begin position="123"/>
        <end position="141"/>
    </location>
</feature>
<evidence type="ECO:0000256" key="1">
    <source>
        <dbReference type="ARBA" id="ARBA00004651"/>
    </source>
</evidence>
<dbReference type="InterPro" id="IPR003416">
    <property type="entry name" value="MgtC/SapB/SrpB/YhiD_fam"/>
</dbReference>
<gene>
    <name evidence="9" type="ORF">NPRO_04170</name>
</gene>
<keyword evidence="5 7" id="KW-1133">Transmembrane helix</keyword>
<dbReference type="PANTHER" id="PTHR33778">
    <property type="entry name" value="PROTEIN MGTC"/>
    <property type="match status" value="1"/>
</dbReference>
<name>A0A809RSX4_9BACT</name>
<evidence type="ECO:0000256" key="4">
    <source>
        <dbReference type="ARBA" id="ARBA00022692"/>
    </source>
</evidence>
<sequence length="223" mass="23632">MGEWLQQGFQADTRLVLEILVKMGVGVILAGAIGWERELHGRPAGIRTHMLMALGVILFSEVSRGFSTDGDPGRIAAQIVTGVGFLGAGTIMRLGAEIKGLTTAASIWATAGIGMAVSAGGSYFLVAVIGTLFALITLSLVDRFERRVAPTAHPKRMLLRISSLDVVSRVLDALSEKGCQVGEVQIVRADSETWIQLTVGAQEPDLSSVMLSVEGVLSTTRLD</sequence>
<feature type="transmembrane region" description="Helical" evidence="7">
    <location>
        <begin position="46"/>
        <end position="63"/>
    </location>
</feature>
<evidence type="ECO:0000259" key="8">
    <source>
        <dbReference type="Pfam" id="PF02308"/>
    </source>
</evidence>
<dbReference type="EMBL" id="AP021858">
    <property type="protein sequence ID" value="BBO22822.1"/>
    <property type="molecule type" value="Genomic_DNA"/>
</dbReference>
<feature type="transmembrane region" description="Helical" evidence="7">
    <location>
        <begin position="75"/>
        <end position="94"/>
    </location>
</feature>
<organism evidence="9 10">
    <name type="scientific">Candidatus Nitrosymbiomonas proteolyticus</name>
    <dbReference type="NCBI Taxonomy" id="2608984"/>
    <lineage>
        <taxon>Bacteria</taxon>
        <taxon>Bacillati</taxon>
        <taxon>Armatimonadota</taxon>
        <taxon>Armatimonadota incertae sedis</taxon>
        <taxon>Candidatus Nitrosymbiomonas</taxon>
    </lineage>
</organism>
<dbReference type="AlphaFoldDB" id="A0A809RSX4"/>
<dbReference type="PRINTS" id="PR01837">
    <property type="entry name" value="MGTCSAPBPROT"/>
</dbReference>
<evidence type="ECO:0000313" key="9">
    <source>
        <dbReference type="EMBL" id="BBO22822.1"/>
    </source>
</evidence>
<accession>A0A809RSX4</accession>
<evidence type="ECO:0000256" key="7">
    <source>
        <dbReference type="SAM" id="Phobius"/>
    </source>
</evidence>
<keyword evidence="3" id="KW-1003">Cell membrane</keyword>
<dbReference type="Pfam" id="PF02308">
    <property type="entry name" value="MgtC"/>
    <property type="match status" value="1"/>
</dbReference>
<feature type="domain" description="MgtC/SapB/SrpB/YhiD N-terminal" evidence="8">
    <location>
        <begin position="25"/>
        <end position="146"/>
    </location>
</feature>
<feature type="transmembrane region" description="Helical" evidence="7">
    <location>
        <begin position="15"/>
        <end position="34"/>
    </location>
</feature>
<keyword evidence="4 7" id="KW-0812">Transmembrane</keyword>
<comment type="similarity">
    <text evidence="2">Belongs to the MgtC/SapB family.</text>
</comment>
<protein>
    <submittedName>
        <fullName evidence="9">Mg(2+) transport ATPase</fullName>
    </submittedName>
</protein>
<evidence type="ECO:0000256" key="5">
    <source>
        <dbReference type="ARBA" id="ARBA00022989"/>
    </source>
</evidence>
<evidence type="ECO:0000313" key="10">
    <source>
        <dbReference type="Proteomes" id="UP000662873"/>
    </source>
</evidence>
<dbReference type="GO" id="GO:0005886">
    <property type="term" value="C:plasma membrane"/>
    <property type="evidence" value="ECO:0007669"/>
    <property type="project" value="UniProtKB-SubCell"/>
</dbReference>
<reference evidence="9" key="1">
    <citation type="journal article" name="DNA Res.">
        <title>The physiological potential of anammox bacteria as revealed by their core genome structure.</title>
        <authorList>
            <person name="Okubo T."/>
            <person name="Toyoda A."/>
            <person name="Fukuhara K."/>
            <person name="Uchiyama I."/>
            <person name="Harigaya Y."/>
            <person name="Kuroiwa M."/>
            <person name="Suzuki T."/>
            <person name="Murakami Y."/>
            <person name="Suwa Y."/>
            <person name="Takami H."/>
        </authorList>
    </citation>
    <scope>NUCLEOTIDE SEQUENCE</scope>
    <source>
        <strain evidence="9">317325-2</strain>
    </source>
</reference>
<keyword evidence="6 7" id="KW-0472">Membrane</keyword>
<evidence type="ECO:0000256" key="6">
    <source>
        <dbReference type="ARBA" id="ARBA00023136"/>
    </source>
</evidence>
<dbReference type="KEGG" id="npy:NPRO_04170"/>
<evidence type="ECO:0000256" key="2">
    <source>
        <dbReference type="ARBA" id="ARBA00009298"/>
    </source>
</evidence>
<dbReference type="PANTHER" id="PTHR33778:SF1">
    <property type="entry name" value="MAGNESIUM TRANSPORTER YHID-RELATED"/>
    <property type="match status" value="1"/>
</dbReference>